<gene>
    <name evidence="2" type="ORF">Pfra01_002557500</name>
</gene>
<feature type="region of interest" description="Disordered" evidence="1">
    <location>
        <begin position="164"/>
        <end position="275"/>
    </location>
</feature>
<evidence type="ECO:0000313" key="2">
    <source>
        <dbReference type="EMBL" id="GMF59230.1"/>
    </source>
</evidence>
<dbReference type="AlphaFoldDB" id="A0A9W6Y8E2"/>
<sequence length="275" mass="30284">MNYVFDCILGIPWLTRYQPQIGWLARSVKRRQDFDVSEVFTHLLVASRDWPHVTVVDGASTTHVVRRASDGPICTTYAVLLTGEDEGEHARSRARERQTRAHLRGTRMRNEAVEQRLPYENEAVEQGLPQINEAVQQGLPHDDVAVVTGPPPRVIGAVEKELSRLEEGASSSSESDTSVSSRGSRRTKTSRRSQRRLKPRRDASPSPDPTESVCTIEYVDGVPSRTRVIEVASPPRDAKSITASQVSPGRTSSGTSRPETSSKSTGSPMLSRCPA</sequence>
<name>A0A9W6Y8E2_9STRA</name>
<feature type="compositionally biased region" description="Polar residues" evidence="1">
    <location>
        <begin position="241"/>
        <end position="268"/>
    </location>
</feature>
<comment type="caution">
    <text evidence="2">The sequence shown here is derived from an EMBL/GenBank/DDBJ whole genome shotgun (WGS) entry which is preliminary data.</text>
</comment>
<feature type="compositionally biased region" description="Low complexity" evidence="1">
    <location>
        <begin position="170"/>
        <end position="182"/>
    </location>
</feature>
<proteinExistence type="predicted"/>
<evidence type="ECO:0000256" key="1">
    <source>
        <dbReference type="SAM" id="MobiDB-lite"/>
    </source>
</evidence>
<protein>
    <submittedName>
        <fullName evidence="2">Unnamed protein product</fullName>
    </submittedName>
</protein>
<keyword evidence="3" id="KW-1185">Reference proteome</keyword>
<organism evidence="2 3">
    <name type="scientific">Phytophthora fragariaefolia</name>
    <dbReference type="NCBI Taxonomy" id="1490495"/>
    <lineage>
        <taxon>Eukaryota</taxon>
        <taxon>Sar</taxon>
        <taxon>Stramenopiles</taxon>
        <taxon>Oomycota</taxon>
        <taxon>Peronosporomycetes</taxon>
        <taxon>Peronosporales</taxon>
        <taxon>Peronosporaceae</taxon>
        <taxon>Phytophthora</taxon>
    </lineage>
</organism>
<dbReference type="EMBL" id="BSXT01004908">
    <property type="protein sequence ID" value="GMF59230.1"/>
    <property type="molecule type" value="Genomic_DNA"/>
</dbReference>
<dbReference type="OrthoDB" id="119343at2759"/>
<accession>A0A9W6Y8E2</accession>
<dbReference type="Proteomes" id="UP001165121">
    <property type="component" value="Unassembled WGS sequence"/>
</dbReference>
<feature type="compositionally biased region" description="Basic residues" evidence="1">
    <location>
        <begin position="183"/>
        <end position="199"/>
    </location>
</feature>
<evidence type="ECO:0000313" key="3">
    <source>
        <dbReference type="Proteomes" id="UP001165121"/>
    </source>
</evidence>
<reference evidence="2" key="1">
    <citation type="submission" date="2023-04" db="EMBL/GenBank/DDBJ databases">
        <title>Phytophthora fragariaefolia NBRC 109709.</title>
        <authorList>
            <person name="Ichikawa N."/>
            <person name="Sato H."/>
            <person name="Tonouchi N."/>
        </authorList>
    </citation>
    <scope>NUCLEOTIDE SEQUENCE</scope>
    <source>
        <strain evidence="2">NBRC 109709</strain>
    </source>
</reference>